<dbReference type="EMBL" id="GBRH01168772">
    <property type="protein sequence ID" value="JAE29124.1"/>
    <property type="molecule type" value="Transcribed_RNA"/>
</dbReference>
<reference evidence="1" key="2">
    <citation type="journal article" date="2015" name="Data Brief">
        <title>Shoot transcriptome of the giant reed, Arundo donax.</title>
        <authorList>
            <person name="Barrero R.A."/>
            <person name="Guerrero F.D."/>
            <person name="Moolhuijzen P."/>
            <person name="Goolsby J.A."/>
            <person name="Tidwell J."/>
            <person name="Bellgard S.E."/>
            <person name="Bellgard M.I."/>
        </authorList>
    </citation>
    <scope>NUCLEOTIDE SEQUENCE</scope>
    <source>
        <tissue evidence="1">Shoot tissue taken approximately 20 cm above the soil surface</tissue>
    </source>
</reference>
<evidence type="ECO:0000313" key="1">
    <source>
        <dbReference type="EMBL" id="JAE29124.1"/>
    </source>
</evidence>
<protein>
    <submittedName>
        <fullName evidence="1">Uncharacterized protein</fullName>
    </submittedName>
</protein>
<sequence length="50" mass="5980">MLFILPVGFRTKMTRQQYYLSFMLSAYYSRVSSASLYFGLNFSKLYEKEC</sequence>
<dbReference type="AlphaFoldDB" id="A0A0A9H022"/>
<name>A0A0A9H022_ARUDO</name>
<proteinExistence type="predicted"/>
<reference evidence="1" key="1">
    <citation type="submission" date="2014-09" db="EMBL/GenBank/DDBJ databases">
        <authorList>
            <person name="Magalhaes I.L.F."/>
            <person name="Oliveira U."/>
            <person name="Santos F.R."/>
            <person name="Vidigal T.H.D.A."/>
            <person name="Brescovit A.D."/>
            <person name="Santos A.J."/>
        </authorList>
    </citation>
    <scope>NUCLEOTIDE SEQUENCE</scope>
    <source>
        <tissue evidence="1">Shoot tissue taken approximately 20 cm above the soil surface</tissue>
    </source>
</reference>
<accession>A0A0A9H022</accession>
<organism evidence="1">
    <name type="scientific">Arundo donax</name>
    <name type="common">Giant reed</name>
    <name type="synonym">Donax arundinaceus</name>
    <dbReference type="NCBI Taxonomy" id="35708"/>
    <lineage>
        <taxon>Eukaryota</taxon>
        <taxon>Viridiplantae</taxon>
        <taxon>Streptophyta</taxon>
        <taxon>Embryophyta</taxon>
        <taxon>Tracheophyta</taxon>
        <taxon>Spermatophyta</taxon>
        <taxon>Magnoliopsida</taxon>
        <taxon>Liliopsida</taxon>
        <taxon>Poales</taxon>
        <taxon>Poaceae</taxon>
        <taxon>PACMAD clade</taxon>
        <taxon>Arundinoideae</taxon>
        <taxon>Arundineae</taxon>
        <taxon>Arundo</taxon>
    </lineage>
</organism>